<dbReference type="Gene3D" id="4.10.910.10">
    <property type="entry name" value="30s ribosomal protein s13, domain 2"/>
    <property type="match status" value="1"/>
</dbReference>
<dbReference type="NCBIfam" id="TIGR03631">
    <property type="entry name" value="uS13_bact"/>
    <property type="match status" value="1"/>
</dbReference>
<protein>
    <submittedName>
        <fullName evidence="8">Plastid ribosomal protein S13</fullName>
    </submittedName>
</protein>
<dbReference type="Gene3D" id="1.10.8.50">
    <property type="match status" value="1"/>
</dbReference>
<evidence type="ECO:0000256" key="2">
    <source>
        <dbReference type="ARBA" id="ARBA00011458"/>
    </source>
</evidence>
<dbReference type="FunFam" id="1.10.8.50:FF:000001">
    <property type="entry name" value="30S ribosomal protein S13"/>
    <property type="match status" value="1"/>
</dbReference>
<feature type="compositionally biased region" description="Basic residues" evidence="7">
    <location>
        <begin position="151"/>
        <end position="172"/>
    </location>
</feature>
<dbReference type="AlphaFoldDB" id="A0AAX4P3K8"/>
<evidence type="ECO:0000313" key="9">
    <source>
        <dbReference type="Proteomes" id="UP001472866"/>
    </source>
</evidence>
<dbReference type="InterPro" id="IPR019980">
    <property type="entry name" value="Ribosomal_uS13_bac-type"/>
</dbReference>
<name>A0AAX4P3K8_9CHLO</name>
<keyword evidence="4" id="KW-0694">RNA-binding</keyword>
<dbReference type="PANTHER" id="PTHR10871">
    <property type="entry name" value="30S RIBOSOMAL PROTEIN S13/40S RIBOSOMAL PROTEIN S18"/>
    <property type="match status" value="1"/>
</dbReference>
<dbReference type="PANTHER" id="PTHR10871:SF1">
    <property type="entry name" value="SMALL RIBOSOMAL SUBUNIT PROTEIN US13M"/>
    <property type="match status" value="1"/>
</dbReference>
<dbReference type="SUPFAM" id="SSF46946">
    <property type="entry name" value="S13-like H2TH domain"/>
    <property type="match status" value="1"/>
</dbReference>
<evidence type="ECO:0000256" key="3">
    <source>
        <dbReference type="ARBA" id="ARBA00022730"/>
    </source>
</evidence>
<feature type="region of interest" description="Disordered" evidence="7">
    <location>
        <begin position="147"/>
        <end position="172"/>
    </location>
</feature>
<dbReference type="InterPro" id="IPR010979">
    <property type="entry name" value="Ribosomal_uS13-like_H2TH"/>
</dbReference>
<proteinExistence type="inferred from homology"/>
<keyword evidence="3" id="KW-0699">rRNA-binding</keyword>
<dbReference type="PROSITE" id="PS50159">
    <property type="entry name" value="RIBOSOMAL_S13_2"/>
    <property type="match status" value="1"/>
</dbReference>
<gene>
    <name evidence="8" type="ORF">HKI87_03g20270</name>
</gene>
<dbReference type="GO" id="GO:0019843">
    <property type="term" value="F:rRNA binding"/>
    <property type="evidence" value="ECO:0007669"/>
    <property type="project" value="UniProtKB-KW"/>
</dbReference>
<keyword evidence="5 8" id="KW-0689">Ribosomal protein</keyword>
<accession>A0AAX4P3K8</accession>
<dbReference type="InterPro" id="IPR018269">
    <property type="entry name" value="Ribosomal_uS13_CS"/>
</dbReference>
<dbReference type="HAMAP" id="MF_01315">
    <property type="entry name" value="Ribosomal_uS13"/>
    <property type="match status" value="1"/>
</dbReference>
<dbReference type="Pfam" id="PF00416">
    <property type="entry name" value="Ribosomal_S13"/>
    <property type="match status" value="1"/>
</dbReference>
<dbReference type="Proteomes" id="UP001472866">
    <property type="component" value="Chromosome 03"/>
</dbReference>
<dbReference type="PROSITE" id="PS00646">
    <property type="entry name" value="RIBOSOMAL_S13_1"/>
    <property type="match status" value="1"/>
</dbReference>
<evidence type="ECO:0000256" key="5">
    <source>
        <dbReference type="ARBA" id="ARBA00022980"/>
    </source>
</evidence>
<dbReference type="EMBL" id="CP151503">
    <property type="protein sequence ID" value="WZN60493.1"/>
    <property type="molecule type" value="Genomic_DNA"/>
</dbReference>
<keyword evidence="9" id="KW-1185">Reference proteome</keyword>
<evidence type="ECO:0000256" key="1">
    <source>
        <dbReference type="ARBA" id="ARBA00008080"/>
    </source>
</evidence>
<evidence type="ECO:0000256" key="6">
    <source>
        <dbReference type="ARBA" id="ARBA00023274"/>
    </source>
</evidence>
<keyword evidence="6" id="KW-0687">Ribonucleoprotein</keyword>
<dbReference type="GO" id="GO:0006412">
    <property type="term" value="P:translation"/>
    <property type="evidence" value="ECO:0007669"/>
    <property type="project" value="InterPro"/>
</dbReference>
<comment type="similarity">
    <text evidence="1">Belongs to the universal ribosomal protein uS13 family.</text>
</comment>
<evidence type="ECO:0000256" key="7">
    <source>
        <dbReference type="SAM" id="MobiDB-lite"/>
    </source>
</evidence>
<organism evidence="8 9">
    <name type="scientific">Chloropicon roscoffensis</name>
    <dbReference type="NCBI Taxonomy" id="1461544"/>
    <lineage>
        <taxon>Eukaryota</taxon>
        <taxon>Viridiplantae</taxon>
        <taxon>Chlorophyta</taxon>
        <taxon>Chloropicophyceae</taxon>
        <taxon>Chloropicales</taxon>
        <taxon>Chloropicaceae</taxon>
        <taxon>Chloropicon</taxon>
    </lineage>
</organism>
<comment type="subunit">
    <text evidence="2">Part of the 30S ribosomal subunit.</text>
</comment>
<evidence type="ECO:0000313" key="8">
    <source>
        <dbReference type="EMBL" id="WZN60493.1"/>
    </source>
</evidence>
<reference evidence="8 9" key="1">
    <citation type="submission" date="2024-03" db="EMBL/GenBank/DDBJ databases">
        <title>Complete genome sequence of the green alga Chloropicon roscoffensis RCC1871.</title>
        <authorList>
            <person name="Lemieux C."/>
            <person name="Pombert J.-F."/>
            <person name="Otis C."/>
            <person name="Turmel M."/>
        </authorList>
    </citation>
    <scope>NUCLEOTIDE SEQUENCE [LARGE SCALE GENOMIC DNA]</scope>
    <source>
        <strain evidence="8 9">RCC1871</strain>
    </source>
</reference>
<dbReference type="InterPro" id="IPR027437">
    <property type="entry name" value="Rbsml_uS13_C"/>
</dbReference>
<sequence length="172" mass="18799">MNGLTTTVGSNRSAYLKGDRSVSAPRLVAANTPAAMGAGRARGRTPLKVVAARVAGVEIPNAKKVEVSLTYIFGIGPTTAKKIMTKTGVENKRTKDLSEDDLSKLRKEVEDGGYLIEGDLRRFTAMNIKRLIEIQCYRGKRHQMSLPVRGQKTKTNARTRKGKKKTVAGKKK</sequence>
<dbReference type="GO" id="GO:0005739">
    <property type="term" value="C:mitochondrion"/>
    <property type="evidence" value="ECO:0007669"/>
    <property type="project" value="TreeGrafter"/>
</dbReference>
<dbReference type="GO" id="GO:0015935">
    <property type="term" value="C:small ribosomal subunit"/>
    <property type="evidence" value="ECO:0007669"/>
    <property type="project" value="TreeGrafter"/>
</dbReference>
<dbReference type="InterPro" id="IPR001892">
    <property type="entry name" value="Ribosomal_uS13"/>
</dbReference>
<dbReference type="FunFam" id="4.10.910.10:FF:000001">
    <property type="entry name" value="30S ribosomal protein S13"/>
    <property type="match status" value="1"/>
</dbReference>
<dbReference type="GO" id="GO:0003735">
    <property type="term" value="F:structural constituent of ribosome"/>
    <property type="evidence" value="ECO:0007669"/>
    <property type="project" value="InterPro"/>
</dbReference>
<evidence type="ECO:0000256" key="4">
    <source>
        <dbReference type="ARBA" id="ARBA00022884"/>
    </source>
</evidence>